<reference evidence="6" key="1">
    <citation type="submission" date="2022-10" db="EMBL/GenBank/DDBJ databases">
        <title>Genome assembly of Pristionchus species.</title>
        <authorList>
            <person name="Yoshida K."/>
            <person name="Sommer R.J."/>
        </authorList>
    </citation>
    <scope>NUCLEOTIDE SEQUENCE [LARGE SCALE GENOMIC DNA]</scope>
    <source>
        <strain evidence="6">RS5460</strain>
    </source>
</reference>
<dbReference type="AlphaFoldDB" id="A0AAN5CIA5"/>
<organism evidence="5 6">
    <name type="scientific">Pristionchus mayeri</name>
    <dbReference type="NCBI Taxonomy" id="1317129"/>
    <lineage>
        <taxon>Eukaryota</taxon>
        <taxon>Metazoa</taxon>
        <taxon>Ecdysozoa</taxon>
        <taxon>Nematoda</taxon>
        <taxon>Chromadorea</taxon>
        <taxon>Rhabditida</taxon>
        <taxon>Rhabditina</taxon>
        <taxon>Diplogasteromorpha</taxon>
        <taxon>Diplogasteroidea</taxon>
        <taxon>Neodiplogasteridae</taxon>
        <taxon>Pristionchus</taxon>
    </lineage>
</organism>
<evidence type="ECO:0000313" key="5">
    <source>
        <dbReference type="EMBL" id="GMR44888.1"/>
    </source>
</evidence>
<comment type="subcellular location">
    <subcellularLocation>
        <location evidence="1">Peroxisome</location>
    </subcellularLocation>
</comment>
<keyword evidence="6" id="KW-1185">Reference proteome</keyword>
<dbReference type="CDD" id="cd06558">
    <property type="entry name" value="crotonase-like"/>
    <property type="match status" value="1"/>
</dbReference>
<keyword evidence="4" id="KW-1133">Transmembrane helix</keyword>
<dbReference type="InterPro" id="IPR001753">
    <property type="entry name" value="Enoyl-CoA_hydra/iso"/>
</dbReference>
<evidence type="ECO:0000256" key="4">
    <source>
        <dbReference type="SAM" id="Phobius"/>
    </source>
</evidence>
<evidence type="ECO:0000256" key="2">
    <source>
        <dbReference type="ARBA" id="ARBA00023140"/>
    </source>
</evidence>
<comment type="caution">
    <text evidence="5">The sequence shown here is derived from an EMBL/GenBank/DDBJ whole genome shotgun (WGS) entry which is preliminary data.</text>
</comment>
<keyword evidence="2" id="KW-0576">Peroxisome</keyword>
<feature type="non-terminal residue" evidence="5">
    <location>
        <position position="102"/>
    </location>
</feature>
<accession>A0AAN5CIA5</accession>
<dbReference type="GO" id="GO:0005777">
    <property type="term" value="C:peroxisome"/>
    <property type="evidence" value="ECO:0007669"/>
    <property type="project" value="UniProtKB-SubCell"/>
</dbReference>
<protein>
    <submittedName>
        <fullName evidence="5">Uncharacterized protein</fullName>
    </submittedName>
</protein>
<evidence type="ECO:0000256" key="3">
    <source>
        <dbReference type="ARBA" id="ARBA00023235"/>
    </source>
</evidence>
<keyword evidence="3" id="KW-0413">Isomerase</keyword>
<dbReference type="PANTHER" id="PTHR43684:SF1">
    <property type="entry name" value="ENOYL-COA DELTA ISOMERASE 2"/>
    <property type="match status" value="1"/>
</dbReference>
<dbReference type="Pfam" id="PF00378">
    <property type="entry name" value="ECH_1"/>
    <property type="match status" value="1"/>
</dbReference>
<evidence type="ECO:0000256" key="1">
    <source>
        <dbReference type="ARBA" id="ARBA00004275"/>
    </source>
</evidence>
<dbReference type="Proteomes" id="UP001328107">
    <property type="component" value="Unassembled WGS sequence"/>
</dbReference>
<dbReference type="PANTHER" id="PTHR43684">
    <property type="match status" value="1"/>
</dbReference>
<dbReference type="InterPro" id="IPR029045">
    <property type="entry name" value="ClpP/crotonase-like_dom_sf"/>
</dbReference>
<dbReference type="SUPFAM" id="SSF52096">
    <property type="entry name" value="ClpP/crotonase"/>
    <property type="match status" value="1"/>
</dbReference>
<name>A0AAN5CIA5_9BILA</name>
<keyword evidence="4" id="KW-0472">Membrane</keyword>
<dbReference type="InterPro" id="IPR051053">
    <property type="entry name" value="ECH/Chromodomain_protein"/>
</dbReference>
<evidence type="ECO:0000313" key="6">
    <source>
        <dbReference type="Proteomes" id="UP001328107"/>
    </source>
</evidence>
<dbReference type="Gene3D" id="3.90.226.10">
    <property type="entry name" value="2-enoyl-CoA Hydratase, Chain A, domain 1"/>
    <property type="match status" value="1"/>
</dbReference>
<feature type="transmembrane region" description="Helical" evidence="4">
    <location>
        <begin position="44"/>
        <end position="67"/>
    </location>
</feature>
<keyword evidence="4" id="KW-0812">Transmembrane</keyword>
<proteinExistence type="predicted"/>
<feature type="non-terminal residue" evidence="5">
    <location>
        <position position="1"/>
    </location>
</feature>
<dbReference type="GO" id="GO:0004165">
    <property type="term" value="F:delta(3)-delta(2)-enoyl-CoA isomerase activity"/>
    <property type="evidence" value="ECO:0007669"/>
    <property type="project" value="UniProtKB-ARBA"/>
</dbReference>
<dbReference type="EMBL" id="BTRK01000004">
    <property type="protein sequence ID" value="GMR44888.1"/>
    <property type="molecule type" value="Genomic_DNA"/>
</dbReference>
<gene>
    <name evidence="5" type="ORF">PMAYCL1PPCAC_15083</name>
</gene>
<sequence>GAGDFYSSGNDFSYKEFTSTDHSNIDIELGFSPIIRRLINHKKVLIGLVNGPAIGFGCTTLALFDYLVCSDSAYFLIPFSSLGMTPEGVSSALFERIMGTSN</sequence>